<comment type="caution">
    <text evidence="7">The sequence shown here is derived from an EMBL/GenBank/DDBJ whole genome shotgun (WGS) entry which is preliminary data.</text>
</comment>
<accession>A0ABV5CC94</accession>
<feature type="chain" id="PRO_5045375933" evidence="5">
    <location>
        <begin position="23"/>
        <end position="361"/>
    </location>
</feature>
<evidence type="ECO:0000313" key="7">
    <source>
        <dbReference type="EMBL" id="MFB5945178.1"/>
    </source>
</evidence>
<evidence type="ECO:0000259" key="6">
    <source>
        <dbReference type="Pfam" id="PF00150"/>
    </source>
</evidence>
<dbReference type="PANTHER" id="PTHR34142:SF1">
    <property type="entry name" value="GLYCOSIDE HYDROLASE FAMILY 5 DOMAIN-CONTAINING PROTEIN"/>
    <property type="match status" value="1"/>
</dbReference>
<keyword evidence="5" id="KW-0732">Signal</keyword>
<dbReference type="Pfam" id="PF00150">
    <property type="entry name" value="Cellulase"/>
    <property type="match status" value="1"/>
</dbReference>
<dbReference type="EMBL" id="JBBVGT010000002">
    <property type="protein sequence ID" value="MFB5945178.1"/>
    <property type="molecule type" value="Genomic_DNA"/>
</dbReference>
<reference evidence="7 8" key="1">
    <citation type="submission" date="2024-04" db="EMBL/GenBank/DDBJ databases">
        <title>Albibacterium profundi sp. nov., isolated from sediment of the Challenger Deep of Mariana Trench.</title>
        <authorList>
            <person name="Wang Y."/>
        </authorList>
    </citation>
    <scope>NUCLEOTIDE SEQUENCE [LARGE SCALE GENOMIC DNA]</scope>
    <source>
        <strain evidence="7 8">RHL897</strain>
    </source>
</reference>
<comment type="similarity">
    <text evidence="3">Belongs to the glycosyl hydrolase 5 (cellulase A) family.</text>
</comment>
<sequence>MKKLASFIVILGGLFLITASQSSCTSRQSQAVHIPTAVDKHGWLTIKDGKMVDENGVAPRLRGISFSWSIWEGRKYYNTEVIDWIVDDFQVDLLRFSMAIEPDSGYLDFPDEQKALITGMIDHAIDRGVYVLIDWHDHHANENIDAAKYFFDEMAQRYKDVPNVLYEIWNEPEEHSWAEIKAYSEELIKTIRVHDQKNLIVIPSARWDQDVDITAKDPITSDGQLIYSFHFYTSDPWHQENLRKKAEEAMQAGLPIIVSEWGVSESNGDGDFNLETTNRWVEWMDTHQLSWANWNITDKDETSALLKPGAPIDAHWQANELTEAGNYIREVLRTDTPTSPEGVNKAQQVEDSSTNEKELVN</sequence>
<evidence type="ECO:0000256" key="5">
    <source>
        <dbReference type="SAM" id="SignalP"/>
    </source>
</evidence>
<keyword evidence="2 3" id="KW-0326">Glycosidase</keyword>
<evidence type="ECO:0000256" key="3">
    <source>
        <dbReference type="RuleBase" id="RU361153"/>
    </source>
</evidence>
<name>A0ABV5CC94_9SPHI</name>
<dbReference type="Proteomes" id="UP001580928">
    <property type="component" value="Unassembled WGS sequence"/>
</dbReference>
<dbReference type="RefSeq" id="WP_375556722.1">
    <property type="nucleotide sequence ID" value="NZ_JBBVGT010000002.1"/>
</dbReference>
<dbReference type="PANTHER" id="PTHR34142">
    <property type="entry name" value="ENDO-BETA-1,4-GLUCANASE A"/>
    <property type="match status" value="1"/>
</dbReference>
<proteinExistence type="inferred from homology"/>
<evidence type="ECO:0000256" key="4">
    <source>
        <dbReference type="SAM" id="MobiDB-lite"/>
    </source>
</evidence>
<organism evidence="7 8">
    <name type="scientific">Albibacterium profundi</name>
    <dbReference type="NCBI Taxonomy" id="3134906"/>
    <lineage>
        <taxon>Bacteria</taxon>
        <taxon>Pseudomonadati</taxon>
        <taxon>Bacteroidota</taxon>
        <taxon>Sphingobacteriia</taxon>
        <taxon>Sphingobacteriales</taxon>
        <taxon>Sphingobacteriaceae</taxon>
        <taxon>Albibacterium</taxon>
    </lineage>
</organism>
<feature type="compositionally biased region" description="Polar residues" evidence="4">
    <location>
        <begin position="335"/>
        <end position="352"/>
    </location>
</feature>
<feature type="domain" description="Glycoside hydrolase family 5" evidence="6">
    <location>
        <begin position="52"/>
        <end position="299"/>
    </location>
</feature>
<keyword evidence="8" id="KW-1185">Reference proteome</keyword>
<feature type="region of interest" description="Disordered" evidence="4">
    <location>
        <begin position="334"/>
        <end position="361"/>
    </location>
</feature>
<dbReference type="SUPFAM" id="SSF51445">
    <property type="entry name" value="(Trans)glycosidases"/>
    <property type="match status" value="1"/>
</dbReference>
<keyword evidence="1 3" id="KW-0378">Hydrolase</keyword>
<gene>
    <name evidence="7" type="ORF">WKR92_04960</name>
</gene>
<dbReference type="InterPro" id="IPR001547">
    <property type="entry name" value="Glyco_hydro_5"/>
</dbReference>
<protein>
    <submittedName>
        <fullName evidence="7">Glycoside hydrolase family 5 protein</fullName>
    </submittedName>
</protein>
<evidence type="ECO:0000313" key="8">
    <source>
        <dbReference type="Proteomes" id="UP001580928"/>
    </source>
</evidence>
<feature type="signal peptide" evidence="5">
    <location>
        <begin position="1"/>
        <end position="22"/>
    </location>
</feature>
<dbReference type="Gene3D" id="3.20.20.80">
    <property type="entry name" value="Glycosidases"/>
    <property type="match status" value="1"/>
</dbReference>
<dbReference type="GO" id="GO:0016787">
    <property type="term" value="F:hydrolase activity"/>
    <property type="evidence" value="ECO:0007669"/>
    <property type="project" value="UniProtKB-KW"/>
</dbReference>
<evidence type="ECO:0000256" key="1">
    <source>
        <dbReference type="ARBA" id="ARBA00022801"/>
    </source>
</evidence>
<dbReference type="InterPro" id="IPR017853">
    <property type="entry name" value="GH"/>
</dbReference>
<evidence type="ECO:0000256" key="2">
    <source>
        <dbReference type="ARBA" id="ARBA00023295"/>
    </source>
</evidence>